<protein>
    <submittedName>
        <fullName evidence="1">Four-helix bundle copper-binding protein</fullName>
    </submittedName>
</protein>
<gene>
    <name evidence="1" type="ORF">ACFSVM_17275</name>
</gene>
<dbReference type="EMBL" id="JBHUMJ010000004">
    <property type="protein sequence ID" value="MFD2702218.1"/>
    <property type="molecule type" value="Genomic_DNA"/>
</dbReference>
<organism evidence="1 2">
    <name type="scientific">Paenibacillus shunpengii</name>
    <dbReference type="NCBI Taxonomy" id="2054424"/>
    <lineage>
        <taxon>Bacteria</taxon>
        <taxon>Bacillati</taxon>
        <taxon>Bacillota</taxon>
        <taxon>Bacilli</taxon>
        <taxon>Bacillales</taxon>
        <taxon>Paenibacillaceae</taxon>
        <taxon>Paenibacillus</taxon>
    </lineage>
</organism>
<comment type="caution">
    <text evidence="1">The sequence shown here is derived from an EMBL/GenBank/DDBJ whole genome shotgun (WGS) entry which is preliminary data.</text>
</comment>
<dbReference type="RefSeq" id="WP_371264567.1">
    <property type="nucleotide sequence ID" value="NZ_JBHUMJ010000004.1"/>
</dbReference>
<accession>A0ABW5SSH7</accession>
<evidence type="ECO:0000313" key="2">
    <source>
        <dbReference type="Proteomes" id="UP001597540"/>
    </source>
</evidence>
<keyword evidence="2" id="KW-1185">Reference proteome</keyword>
<name>A0ABW5SSH7_9BACL</name>
<dbReference type="Proteomes" id="UP001597540">
    <property type="component" value="Unassembled WGS sequence"/>
</dbReference>
<evidence type="ECO:0000313" key="1">
    <source>
        <dbReference type="EMBL" id="MFD2702218.1"/>
    </source>
</evidence>
<proteinExistence type="predicted"/>
<reference evidence="2" key="1">
    <citation type="journal article" date="2019" name="Int. J. Syst. Evol. Microbiol.">
        <title>The Global Catalogue of Microorganisms (GCM) 10K type strain sequencing project: providing services to taxonomists for standard genome sequencing and annotation.</title>
        <authorList>
            <consortium name="The Broad Institute Genomics Platform"/>
            <consortium name="The Broad Institute Genome Sequencing Center for Infectious Disease"/>
            <person name="Wu L."/>
            <person name="Ma J."/>
        </authorList>
    </citation>
    <scope>NUCLEOTIDE SEQUENCE [LARGE SCALE GENOMIC DNA]</scope>
    <source>
        <strain evidence="2">KCTC 33849</strain>
    </source>
</reference>
<sequence length="19" mass="2080">MLRRSASADRDCPRACGKS</sequence>